<name>A0AAD9Q1X1_ACRCE</name>
<reference evidence="3" key="2">
    <citation type="journal article" date="2023" name="Science">
        <title>Genomic signatures of disease resistance in endangered staghorn corals.</title>
        <authorList>
            <person name="Vollmer S.V."/>
            <person name="Selwyn J.D."/>
            <person name="Despard B.A."/>
            <person name="Roesel C.L."/>
        </authorList>
    </citation>
    <scope>NUCLEOTIDE SEQUENCE</scope>
    <source>
        <strain evidence="3">K2</strain>
    </source>
</reference>
<gene>
    <name evidence="3" type="ORF">P5673_026015</name>
</gene>
<evidence type="ECO:0000313" key="3">
    <source>
        <dbReference type="EMBL" id="KAK2552846.1"/>
    </source>
</evidence>
<keyword evidence="1" id="KW-0175">Coiled coil</keyword>
<dbReference type="InterPro" id="IPR057251">
    <property type="entry name" value="FP_C"/>
</dbReference>
<protein>
    <recommendedName>
        <fullName evidence="2">FP protein C-terminal domain-containing protein</fullName>
    </recommendedName>
</protein>
<organism evidence="3 4">
    <name type="scientific">Acropora cervicornis</name>
    <name type="common">Staghorn coral</name>
    <dbReference type="NCBI Taxonomy" id="6130"/>
    <lineage>
        <taxon>Eukaryota</taxon>
        <taxon>Metazoa</taxon>
        <taxon>Cnidaria</taxon>
        <taxon>Anthozoa</taxon>
        <taxon>Hexacorallia</taxon>
        <taxon>Scleractinia</taxon>
        <taxon>Astrocoeniina</taxon>
        <taxon>Acroporidae</taxon>
        <taxon>Acropora</taxon>
    </lineage>
</organism>
<sequence length="256" mass="29795">MVIKREEIKNLLKEAIEPLERKIDNLSNRFQELKRLVDFVNEKYDDILVQLKQANEKIQRQGTSLKQMRKDLDDATKQAHDAMNGFENLAEYLRRDCLEISGVPPSENYTCNQLVMAVGQAIGVQVKEEDLSTSHPLPTFKEDAPPKIIVKFTRRDTRNSFYANRRKLIDKKASDLPNLGIAAESKVYISESLTRYKKGLFGEVNKLRKRIRWKHIWTQNSRIYVKESDKSAAVVIDSYEDLDEFKSRHPPRQNQS</sequence>
<dbReference type="Proteomes" id="UP001249851">
    <property type="component" value="Unassembled WGS sequence"/>
</dbReference>
<evidence type="ECO:0000313" key="4">
    <source>
        <dbReference type="Proteomes" id="UP001249851"/>
    </source>
</evidence>
<evidence type="ECO:0000256" key="1">
    <source>
        <dbReference type="SAM" id="Coils"/>
    </source>
</evidence>
<proteinExistence type="predicted"/>
<comment type="caution">
    <text evidence="3">The sequence shown here is derived from an EMBL/GenBank/DDBJ whole genome shotgun (WGS) entry which is preliminary data.</text>
</comment>
<evidence type="ECO:0000259" key="2">
    <source>
        <dbReference type="Pfam" id="PF25298"/>
    </source>
</evidence>
<reference evidence="3" key="1">
    <citation type="journal article" date="2023" name="G3 (Bethesda)">
        <title>Whole genome assembly and annotation of the endangered Caribbean coral Acropora cervicornis.</title>
        <authorList>
            <person name="Selwyn J.D."/>
            <person name="Vollmer S.V."/>
        </authorList>
    </citation>
    <scope>NUCLEOTIDE SEQUENCE</scope>
    <source>
        <strain evidence="3">K2</strain>
    </source>
</reference>
<dbReference type="EMBL" id="JARQWQ010000083">
    <property type="protein sequence ID" value="KAK2552846.1"/>
    <property type="molecule type" value="Genomic_DNA"/>
</dbReference>
<keyword evidence="4" id="KW-1185">Reference proteome</keyword>
<feature type="domain" description="FP protein C-terminal" evidence="2">
    <location>
        <begin position="194"/>
        <end position="245"/>
    </location>
</feature>
<dbReference type="Pfam" id="PF25298">
    <property type="entry name" value="Baculo_FP_2nd"/>
    <property type="match status" value="1"/>
</dbReference>
<feature type="coiled-coil region" evidence="1">
    <location>
        <begin position="9"/>
        <end position="85"/>
    </location>
</feature>
<accession>A0AAD9Q1X1</accession>
<dbReference type="AlphaFoldDB" id="A0AAD9Q1X1"/>